<reference evidence="1 2" key="1">
    <citation type="submission" date="2016-06" db="EMBL/GenBank/DDBJ databases">
        <authorList>
            <person name="Haines A.N."/>
            <person name="Council K.R."/>
        </authorList>
    </citation>
    <scope>NUCLEOTIDE SEQUENCE [LARGE SCALE GENOMIC DNA]</scope>
    <source>
        <strain evidence="1 2">SP158-29</strain>
    </source>
</reference>
<protein>
    <submittedName>
        <fullName evidence="1">Uncharacterized protein</fullName>
    </submittedName>
</protein>
<proteinExistence type="predicted"/>
<dbReference type="EMBL" id="NSGR01000005">
    <property type="protein sequence ID" value="PCH13162.1"/>
    <property type="molecule type" value="Genomic_DNA"/>
</dbReference>
<accession>A0A1S1ZSA6</accession>
<dbReference type="GeneID" id="61420989"/>
<evidence type="ECO:0000313" key="2">
    <source>
        <dbReference type="Proteomes" id="UP000217465"/>
    </source>
</evidence>
<dbReference type="OrthoDB" id="10001447at2"/>
<dbReference type="Proteomes" id="UP000217465">
    <property type="component" value="Unassembled WGS sequence"/>
</dbReference>
<organism evidence="1 2">
    <name type="scientific">Streptococcus parauberis</name>
    <dbReference type="NCBI Taxonomy" id="1348"/>
    <lineage>
        <taxon>Bacteria</taxon>
        <taxon>Bacillati</taxon>
        <taxon>Bacillota</taxon>
        <taxon>Bacilli</taxon>
        <taxon>Lactobacillales</taxon>
        <taxon>Streptococcaceae</taxon>
        <taxon>Streptococcus</taxon>
    </lineage>
</organism>
<comment type="caution">
    <text evidence="1">The sequence shown here is derived from an EMBL/GenBank/DDBJ whole genome shotgun (WGS) entry which is preliminary data.</text>
</comment>
<sequence length="131" mass="15367">MVRVSIHRQVSLVNDRGLLFLEVDQIKKGKLIIGKVLTFDLTKGRHQIRIKDVLGFTSNTFYINDQETNDLQLIVSNASSVVYVLMLLVLTSLALCFTHHQETIFILWLVFCIYICLFKRHQLYKIKRREE</sequence>
<dbReference type="AlphaFoldDB" id="A0A1S1ZSA6"/>
<gene>
    <name evidence="1" type="ORF">A9Y57_00562</name>
</gene>
<name>A0A1S1ZSA6_9STRE</name>
<evidence type="ECO:0000313" key="1">
    <source>
        <dbReference type="EMBL" id="PCH13162.1"/>
    </source>
</evidence>
<dbReference type="RefSeq" id="WP_003102589.1">
    <property type="nucleotide sequence ID" value="NZ_BAWT01000020.1"/>
</dbReference>